<proteinExistence type="predicted"/>
<organism evidence="3 4">
    <name type="scientific">Acanthosepion pharaonis</name>
    <name type="common">Pharaoh cuttlefish</name>
    <name type="synonym">Sepia pharaonis</name>
    <dbReference type="NCBI Taxonomy" id="158019"/>
    <lineage>
        <taxon>Eukaryota</taxon>
        <taxon>Metazoa</taxon>
        <taxon>Spiralia</taxon>
        <taxon>Lophotrochozoa</taxon>
        <taxon>Mollusca</taxon>
        <taxon>Cephalopoda</taxon>
        <taxon>Coleoidea</taxon>
        <taxon>Decapodiformes</taxon>
        <taxon>Sepiida</taxon>
        <taxon>Sepiina</taxon>
        <taxon>Sepiidae</taxon>
        <taxon>Acanthosepion</taxon>
    </lineage>
</organism>
<dbReference type="InterPro" id="IPR013320">
    <property type="entry name" value="ConA-like_dom_sf"/>
</dbReference>
<dbReference type="PROSITE" id="PS50025">
    <property type="entry name" value="LAM_G_DOMAIN"/>
    <property type="match status" value="1"/>
</dbReference>
<evidence type="ECO:0000313" key="3">
    <source>
        <dbReference type="EMBL" id="CAE1321845.1"/>
    </source>
</evidence>
<comment type="caution">
    <text evidence="3">The sequence shown here is derived from an EMBL/GenBank/DDBJ whole genome shotgun (WGS) entry which is preliminary data.</text>
</comment>
<dbReference type="Pfam" id="PF00054">
    <property type="entry name" value="Laminin_G_1"/>
    <property type="match status" value="1"/>
</dbReference>
<evidence type="ECO:0000256" key="1">
    <source>
        <dbReference type="PROSITE-ProRule" id="PRU00122"/>
    </source>
</evidence>
<dbReference type="CDD" id="cd00110">
    <property type="entry name" value="LamG"/>
    <property type="match status" value="1"/>
</dbReference>
<keyword evidence="4" id="KW-1185">Reference proteome</keyword>
<dbReference type="SUPFAM" id="SSF49899">
    <property type="entry name" value="Concanavalin A-like lectins/glucanases"/>
    <property type="match status" value="1"/>
</dbReference>
<evidence type="ECO:0000313" key="4">
    <source>
        <dbReference type="Proteomes" id="UP000597762"/>
    </source>
</evidence>
<sequence length="188" mass="20643">MPKRTRWNRAVFSHAGQSSVMQSSRLSCRALVSHIGQLSLVQGSHLSCRAVVSHIGQLSLVQGSCLSCRAIGSLFDCGKGMAVIRSVGHIQIGHWNSIFIQRQLRQGYVRLNSESVVEGKIDGDFSRITLRQELFLGGYVNMSAISSRVGTTKKFSGCIQELVINSRKYDMRKDPLLGNAVYGTNVGK</sequence>
<dbReference type="Gene3D" id="2.60.120.200">
    <property type="match status" value="1"/>
</dbReference>
<dbReference type="Proteomes" id="UP000597762">
    <property type="component" value="Unassembled WGS sequence"/>
</dbReference>
<accession>A0A812EBG3</accession>
<gene>
    <name evidence="3" type="ORF">SPHA_71889</name>
</gene>
<evidence type="ECO:0000259" key="2">
    <source>
        <dbReference type="PROSITE" id="PS50025"/>
    </source>
</evidence>
<dbReference type="OrthoDB" id="10014052at2759"/>
<reference evidence="3" key="1">
    <citation type="submission" date="2021-01" db="EMBL/GenBank/DDBJ databases">
        <authorList>
            <person name="Li R."/>
            <person name="Bekaert M."/>
        </authorList>
    </citation>
    <scope>NUCLEOTIDE SEQUENCE</scope>
    <source>
        <strain evidence="3">Farmed</strain>
    </source>
</reference>
<comment type="caution">
    <text evidence="1">Lacks conserved residue(s) required for the propagation of feature annotation.</text>
</comment>
<dbReference type="EMBL" id="CAHIKZ030005270">
    <property type="protein sequence ID" value="CAE1321845.1"/>
    <property type="molecule type" value="Genomic_DNA"/>
</dbReference>
<dbReference type="AlphaFoldDB" id="A0A812EBG3"/>
<dbReference type="InterPro" id="IPR001791">
    <property type="entry name" value="Laminin_G"/>
</dbReference>
<feature type="domain" description="Laminin G" evidence="2">
    <location>
        <begin position="1"/>
        <end position="188"/>
    </location>
</feature>
<protein>
    <submittedName>
        <fullName evidence="3">HSPG2</fullName>
    </submittedName>
</protein>
<name>A0A812EBG3_ACAPH</name>